<comment type="caution">
    <text evidence="3">The sequence shown here is derived from an EMBL/GenBank/DDBJ whole genome shotgun (WGS) entry which is preliminary data.</text>
</comment>
<evidence type="ECO:0000256" key="2">
    <source>
        <dbReference type="SAM" id="SignalP"/>
    </source>
</evidence>
<feature type="chain" id="PRO_5038114875" evidence="2">
    <location>
        <begin position="34"/>
        <end position="314"/>
    </location>
</feature>
<dbReference type="RefSeq" id="WP_189087848.1">
    <property type="nucleotide sequence ID" value="NZ_BMQL01000001.1"/>
</dbReference>
<dbReference type="InterPro" id="IPR013783">
    <property type="entry name" value="Ig-like_fold"/>
</dbReference>
<feature type="compositionally biased region" description="Pro residues" evidence="1">
    <location>
        <begin position="296"/>
        <end position="308"/>
    </location>
</feature>
<dbReference type="Pfam" id="PF05345">
    <property type="entry name" value="He_PIG"/>
    <property type="match status" value="1"/>
</dbReference>
<gene>
    <name evidence="3" type="ORF">GCM10008957_04570</name>
</gene>
<keyword evidence="4" id="KW-1185">Reference proteome</keyword>
<evidence type="ECO:0000256" key="1">
    <source>
        <dbReference type="SAM" id="MobiDB-lite"/>
    </source>
</evidence>
<dbReference type="SUPFAM" id="SSF49313">
    <property type="entry name" value="Cadherin-like"/>
    <property type="match status" value="1"/>
</dbReference>
<organism evidence="3 4">
    <name type="scientific">Deinococcus ruber</name>
    <dbReference type="NCBI Taxonomy" id="1848197"/>
    <lineage>
        <taxon>Bacteria</taxon>
        <taxon>Thermotogati</taxon>
        <taxon>Deinococcota</taxon>
        <taxon>Deinococci</taxon>
        <taxon>Deinococcales</taxon>
        <taxon>Deinococcaceae</taxon>
        <taxon>Deinococcus</taxon>
    </lineage>
</organism>
<evidence type="ECO:0000313" key="3">
    <source>
        <dbReference type="EMBL" id="GGQ95297.1"/>
    </source>
</evidence>
<sequence>MLSTFRLVPRAAPALLLPLLLAACGGTSTTNSASTSTRDPLNFATSNVPVAYVGEPYTADIVVAGGAGPYGLRLAGGKLPDGLTFSGRTISGKATKEGLYTFTLEASDAALSTKDQQISLTVSPLPPLSLALTLPTSEIRGETRLPLTIVAPRGTRAARFQWMLPQGMNVSKIVPVDTRVIAYWKVTKGLLTLDLGFRSVPGNGAQIALITVKPDKATTLTSPQIAYSAYAGDGKAIIEQPLPSTQPAVTAAPGSKPAPDAPVPETTDDGVTDAAPATTAPAQPAPATDAPAAPSVTPPVTPAPPVSTPPGGGK</sequence>
<dbReference type="Gene3D" id="2.60.40.10">
    <property type="entry name" value="Immunoglobulins"/>
    <property type="match status" value="1"/>
</dbReference>
<accession>A0A918BXP0</accession>
<keyword evidence="2" id="KW-0732">Signal</keyword>
<feature type="compositionally biased region" description="Low complexity" evidence="1">
    <location>
        <begin position="272"/>
        <end position="295"/>
    </location>
</feature>
<dbReference type="AlphaFoldDB" id="A0A918BXP0"/>
<name>A0A918BXP0_9DEIO</name>
<feature type="signal peptide" evidence="2">
    <location>
        <begin position="1"/>
        <end position="33"/>
    </location>
</feature>
<evidence type="ECO:0000313" key="4">
    <source>
        <dbReference type="Proteomes" id="UP000603865"/>
    </source>
</evidence>
<proteinExistence type="predicted"/>
<feature type="region of interest" description="Disordered" evidence="1">
    <location>
        <begin position="245"/>
        <end position="314"/>
    </location>
</feature>
<reference evidence="3" key="1">
    <citation type="journal article" date="2014" name="Int. J. Syst. Evol. Microbiol.">
        <title>Complete genome sequence of Corynebacterium casei LMG S-19264T (=DSM 44701T), isolated from a smear-ripened cheese.</title>
        <authorList>
            <consortium name="US DOE Joint Genome Institute (JGI-PGF)"/>
            <person name="Walter F."/>
            <person name="Albersmeier A."/>
            <person name="Kalinowski J."/>
            <person name="Ruckert C."/>
        </authorList>
    </citation>
    <scope>NUCLEOTIDE SEQUENCE</scope>
    <source>
        <strain evidence="3">JCM 31311</strain>
    </source>
</reference>
<dbReference type="GO" id="GO:0016020">
    <property type="term" value="C:membrane"/>
    <property type="evidence" value="ECO:0007669"/>
    <property type="project" value="InterPro"/>
</dbReference>
<dbReference type="EMBL" id="BMQL01000001">
    <property type="protein sequence ID" value="GGQ95297.1"/>
    <property type="molecule type" value="Genomic_DNA"/>
</dbReference>
<dbReference type="PROSITE" id="PS51257">
    <property type="entry name" value="PROKAR_LIPOPROTEIN"/>
    <property type="match status" value="1"/>
</dbReference>
<dbReference type="Proteomes" id="UP000603865">
    <property type="component" value="Unassembled WGS sequence"/>
</dbReference>
<dbReference type="GO" id="GO:0005509">
    <property type="term" value="F:calcium ion binding"/>
    <property type="evidence" value="ECO:0007669"/>
    <property type="project" value="InterPro"/>
</dbReference>
<dbReference type="InterPro" id="IPR015919">
    <property type="entry name" value="Cadherin-like_sf"/>
</dbReference>
<protein>
    <submittedName>
        <fullName evidence="3">Uncharacterized protein</fullName>
    </submittedName>
</protein>
<reference evidence="3" key="2">
    <citation type="submission" date="2020-09" db="EMBL/GenBank/DDBJ databases">
        <authorList>
            <person name="Sun Q."/>
            <person name="Ohkuma M."/>
        </authorList>
    </citation>
    <scope>NUCLEOTIDE SEQUENCE</scope>
    <source>
        <strain evidence="3">JCM 31311</strain>
    </source>
</reference>